<dbReference type="EMBL" id="SOAX01000001">
    <property type="protein sequence ID" value="TDT44028.1"/>
    <property type="molecule type" value="Genomic_DNA"/>
</dbReference>
<keyword evidence="1" id="KW-0175">Coiled coil</keyword>
<feature type="coiled-coil region" evidence="1">
    <location>
        <begin position="11"/>
        <end position="40"/>
    </location>
</feature>
<reference evidence="2 3" key="1">
    <citation type="submission" date="2019-03" db="EMBL/GenBank/DDBJ databases">
        <title>Genomic Encyclopedia of Type Strains, Phase IV (KMG-IV): sequencing the most valuable type-strain genomes for metagenomic binning, comparative biology and taxonomic classification.</title>
        <authorList>
            <person name="Goeker M."/>
        </authorList>
    </citation>
    <scope>NUCLEOTIDE SEQUENCE [LARGE SCALE GENOMIC DNA]</scope>
    <source>
        <strain evidence="2 3">DSM 15505</strain>
    </source>
</reference>
<organism evidence="2 3">
    <name type="scientific">Halospina denitrificans</name>
    <dbReference type="NCBI Taxonomy" id="332522"/>
    <lineage>
        <taxon>Bacteria</taxon>
        <taxon>Pseudomonadati</taxon>
        <taxon>Pseudomonadota</taxon>
        <taxon>Gammaproteobacteria</taxon>
        <taxon>Halospina</taxon>
    </lineage>
</organism>
<evidence type="ECO:0000313" key="2">
    <source>
        <dbReference type="EMBL" id="TDT44028.1"/>
    </source>
</evidence>
<evidence type="ECO:0000313" key="3">
    <source>
        <dbReference type="Proteomes" id="UP000295830"/>
    </source>
</evidence>
<dbReference type="AlphaFoldDB" id="A0A4V3ERA6"/>
<comment type="caution">
    <text evidence="2">The sequence shown here is derived from an EMBL/GenBank/DDBJ whole genome shotgun (WGS) entry which is preliminary data.</text>
</comment>
<protein>
    <submittedName>
        <fullName evidence="2">Uncharacterized protein</fullName>
    </submittedName>
</protein>
<accession>A0A4V3ERA6</accession>
<dbReference type="RefSeq" id="WP_243864779.1">
    <property type="nucleotide sequence ID" value="NZ_SOAX01000001.1"/>
</dbReference>
<sequence>MMTMHQNTDPVNRLNRLYDLKQAQLEKARENNEEDSLRWQVLSAEADAISRALRDRGDPL</sequence>
<keyword evidence="3" id="KW-1185">Reference proteome</keyword>
<name>A0A4V3ERA6_9GAMM</name>
<dbReference type="Proteomes" id="UP000295830">
    <property type="component" value="Unassembled WGS sequence"/>
</dbReference>
<proteinExistence type="predicted"/>
<gene>
    <name evidence="2" type="ORF">DES49_0127</name>
</gene>
<evidence type="ECO:0000256" key="1">
    <source>
        <dbReference type="SAM" id="Coils"/>
    </source>
</evidence>